<sequence>MRLMASHHWNNSGRLNRRNLVMRSFKQPLLGRNSMLSRRMLKKKILVMIMEQVKKITSTCVSRKLLKRWKYVHTNAMGIAFLLDPTTNLDDFVGSDDDTVEDQISKVAELCGVITSRNGTPKLTAEILAFKSSKRLGGKTLRLKNSESSPQDYWNAMKQQKISVAEENC</sequence>
<dbReference type="OrthoDB" id="91592at2759"/>
<proteinExistence type="predicted"/>
<evidence type="ECO:0000313" key="2">
    <source>
        <dbReference type="Proteomes" id="UP000198211"/>
    </source>
</evidence>
<evidence type="ECO:0000313" key="1">
    <source>
        <dbReference type="EMBL" id="OWZ12292.1"/>
    </source>
</evidence>
<dbReference type="AlphaFoldDB" id="A0A225W3Z8"/>
<dbReference type="EMBL" id="NBNE01001890">
    <property type="protein sequence ID" value="OWZ12292.1"/>
    <property type="molecule type" value="Genomic_DNA"/>
</dbReference>
<keyword evidence="2" id="KW-1185">Reference proteome</keyword>
<organism evidence="1 2">
    <name type="scientific">Phytophthora megakarya</name>
    <dbReference type="NCBI Taxonomy" id="4795"/>
    <lineage>
        <taxon>Eukaryota</taxon>
        <taxon>Sar</taxon>
        <taxon>Stramenopiles</taxon>
        <taxon>Oomycota</taxon>
        <taxon>Peronosporomycetes</taxon>
        <taxon>Peronosporales</taxon>
        <taxon>Peronosporaceae</taxon>
        <taxon>Phytophthora</taxon>
    </lineage>
</organism>
<protein>
    <submittedName>
        <fullName evidence="1">Uncharacterized protein</fullName>
    </submittedName>
</protein>
<accession>A0A225W3Z8</accession>
<dbReference type="Proteomes" id="UP000198211">
    <property type="component" value="Unassembled WGS sequence"/>
</dbReference>
<reference evidence="2" key="1">
    <citation type="submission" date="2017-03" db="EMBL/GenBank/DDBJ databases">
        <title>Phytopthora megakarya and P. palmivora, two closely related causual agents of cacao black pod achieved similar genome size and gene model numbers by different mechanisms.</title>
        <authorList>
            <person name="Ali S."/>
            <person name="Shao J."/>
            <person name="Larry D.J."/>
            <person name="Kronmiller B."/>
            <person name="Shen D."/>
            <person name="Strem M.D."/>
            <person name="Melnick R.L."/>
            <person name="Guiltinan M.J."/>
            <person name="Tyler B.M."/>
            <person name="Meinhardt L.W."/>
            <person name="Bailey B.A."/>
        </authorList>
    </citation>
    <scope>NUCLEOTIDE SEQUENCE [LARGE SCALE GENOMIC DNA]</scope>
    <source>
        <strain evidence="2">zdho120</strain>
    </source>
</reference>
<comment type="caution">
    <text evidence="1">The sequence shown here is derived from an EMBL/GenBank/DDBJ whole genome shotgun (WGS) entry which is preliminary data.</text>
</comment>
<gene>
    <name evidence="1" type="ORF">PHMEG_00014581</name>
</gene>
<name>A0A225W3Z8_9STRA</name>